<keyword evidence="7" id="KW-1185">Reference proteome</keyword>
<proteinExistence type="inferred from homology"/>
<evidence type="ECO:0000256" key="3">
    <source>
        <dbReference type="ARBA" id="ARBA00023157"/>
    </source>
</evidence>
<evidence type="ECO:0000256" key="1">
    <source>
        <dbReference type="ARBA" id="ARBA00008139"/>
    </source>
</evidence>
<evidence type="ECO:0000256" key="4">
    <source>
        <dbReference type="ARBA" id="ARBA00023180"/>
    </source>
</evidence>
<keyword evidence="3" id="KW-1015">Disulfide bond</keyword>
<gene>
    <name evidence="6" type="ORF">AFUS01_LOCUS12169</name>
</gene>
<name>A0A8J2NY01_9HEXA</name>
<dbReference type="Proteomes" id="UP000708208">
    <property type="component" value="Unassembled WGS sequence"/>
</dbReference>
<dbReference type="PANTHER" id="PTHR10514">
    <property type="entry name" value="ANGIOTENSIN-CONVERTING ENZYME"/>
    <property type="match status" value="1"/>
</dbReference>
<dbReference type="GO" id="GO:0008241">
    <property type="term" value="F:peptidyl-dipeptidase activity"/>
    <property type="evidence" value="ECO:0007669"/>
    <property type="project" value="InterPro"/>
</dbReference>
<comment type="caution">
    <text evidence="5">Lacks conserved residue(s) required for the propagation of feature annotation.</text>
</comment>
<comment type="similarity">
    <text evidence="1 5">Belongs to the peptidase M2 family.</text>
</comment>
<keyword evidence="4" id="KW-0325">Glycoprotein</keyword>
<evidence type="ECO:0000256" key="5">
    <source>
        <dbReference type="PROSITE-ProRule" id="PRU01355"/>
    </source>
</evidence>
<dbReference type="Pfam" id="PF01401">
    <property type="entry name" value="Peptidase_M2"/>
    <property type="match status" value="1"/>
</dbReference>
<dbReference type="PROSITE" id="PS52011">
    <property type="entry name" value="PEPTIDASE_M2"/>
    <property type="match status" value="1"/>
</dbReference>
<dbReference type="OrthoDB" id="10029630at2759"/>
<accession>A0A8J2NY01</accession>
<dbReference type="GO" id="GO:0006508">
    <property type="term" value="P:proteolysis"/>
    <property type="evidence" value="ECO:0007669"/>
    <property type="project" value="InterPro"/>
</dbReference>
<feature type="non-terminal residue" evidence="6">
    <location>
        <position position="34"/>
    </location>
</feature>
<reference evidence="6" key="1">
    <citation type="submission" date="2021-06" db="EMBL/GenBank/DDBJ databases">
        <authorList>
            <person name="Hodson N. C."/>
            <person name="Mongue J. A."/>
            <person name="Jaron S. K."/>
        </authorList>
    </citation>
    <scope>NUCLEOTIDE SEQUENCE</scope>
</reference>
<organism evidence="6 7">
    <name type="scientific">Allacma fusca</name>
    <dbReference type="NCBI Taxonomy" id="39272"/>
    <lineage>
        <taxon>Eukaryota</taxon>
        <taxon>Metazoa</taxon>
        <taxon>Ecdysozoa</taxon>
        <taxon>Arthropoda</taxon>
        <taxon>Hexapoda</taxon>
        <taxon>Collembola</taxon>
        <taxon>Symphypleona</taxon>
        <taxon>Sminthuridae</taxon>
        <taxon>Allacma</taxon>
    </lineage>
</organism>
<evidence type="ECO:0000313" key="7">
    <source>
        <dbReference type="Proteomes" id="UP000708208"/>
    </source>
</evidence>
<evidence type="ECO:0000256" key="2">
    <source>
        <dbReference type="ARBA" id="ARBA00022729"/>
    </source>
</evidence>
<dbReference type="GO" id="GO:0008237">
    <property type="term" value="F:metallopeptidase activity"/>
    <property type="evidence" value="ECO:0007669"/>
    <property type="project" value="InterPro"/>
</dbReference>
<sequence length="34" mass="3915">MPSEFWSGSVLEKPKDREIICHASAWDMCNGKDF</sequence>
<dbReference type="PANTHER" id="PTHR10514:SF27">
    <property type="entry name" value="ANGIOTENSIN-CONVERTING ENZYME"/>
    <property type="match status" value="1"/>
</dbReference>
<dbReference type="InterPro" id="IPR001548">
    <property type="entry name" value="Peptidase_M2"/>
</dbReference>
<protein>
    <submittedName>
        <fullName evidence="6">Uncharacterized protein</fullName>
    </submittedName>
</protein>
<evidence type="ECO:0000313" key="6">
    <source>
        <dbReference type="EMBL" id="CAG7723063.1"/>
    </source>
</evidence>
<dbReference type="AlphaFoldDB" id="A0A8J2NY01"/>
<dbReference type="EMBL" id="CAJVCH010095169">
    <property type="protein sequence ID" value="CAG7723063.1"/>
    <property type="molecule type" value="Genomic_DNA"/>
</dbReference>
<dbReference type="GO" id="GO:0005886">
    <property type="term" value="C:plasma membrane"/>
    <property type="evidence" value="ECO:0007669"/>
    <property type="project" value="TreeGrafter"/>
</dbReference>
<keyword evidence="2" id="KW-0732">Signal</keyword>
<comment type="caution">
    <text evidence="6">The sequence shown here is derived from an EMBL/GenBank/DDBJ whole genome shotgun (WGS) entry which is preliminary data.</text>
</comment>